<feature type="transmembrane region" description="Helical" evidence="1">
    <location>
        <begin position="25"/>
        <end position="44"/>
    </location>
</feature>
<evidence type="ECO:0000313" key="2">
    <source>
        <dbReference type="EMBL" id="MFC3969632.1"/>
    </source>
</evidence>
<reference evidence="3" key="1">
    <citation type="journal article" date="2019" name="Int. J. Syst. Evol. Microbiol.">
        <title>The Global Catalogue of Microorganisms (GCM) 10K type strain sequencing project: providing services to taxonomists for standard genome sequencing and annotation.</title>
        <authorList>
            <consortium name="The Broad Institute Genomics Platform"/>
            <consortium name="The Broad Institute Genome Sequencing Center for Infectious Disease"/>
            <person name="Wu L."/>
            <person name="Ma J."/>
        </authorList>
    </citation>
    <scope>NUCLEOTIDE SEQUENCE [LARGE SCALE GENOMIC DNA]</scope>
    <source>
        <strain evidence="3">TBRC 5781</strain>
    </source>
</reference>
<gene>
    <name evidence="2" type="ORF">ACFOVS_16080</name>
</gene>
<comment type="caution">
    <text evidence="2">The sequence shown here is derived from an EMBL/GenBank/DDBJ whole genome shotgun (WGS) entry which is preliminary data.</text>
</comment>
<dbReference type="EMBL" id="JBHSBD010000067">
    <property type="protein sequence ID" value="MFC3969632.1"/>
    <property type="molecule type" value="Genomic_DNA"/>
</dbReference>
<accession>A0ABV8ECY0</accession>
<evidence type="ECO:0000256" key="1">
    <source>
        <dbReference type="SAM" id="Phobius"/>
    </source>
</evidence>
<dbReference type="Proteomes" id="UP001595697">
    <property type="component" value="Unassembled WGS sequence"/>
</dbReference>
<proteinExistence type="predicted"/>
<evidence type="ECO:0000313" key="3">
    <source>
        <dbReference type="Proteomes" id="UP001595697"/>
    </source>
</evidence>
<dbReference type="RefSeq" id="WP_247259683.1">
    <property type="nucleotide sequence ID" value="NZ_JALJQZ010000004.1"/>
</dbReference>
<name>A0ABV8ECY0_9HYPH</name>
<organism evidence="2 3">
    <name type="scientific">Rhizobium lemnae</name>
    <dbReference type="NCBI Taxonomy" id="1214924"/>
    <lineage>
        <taxon>Bacteria</taxon>
        <taxon>Pseudomonadati</taxon>
        <taxon>Pseudomonadota</taxon>
        <taxon>Alphaproteobacteria</taxon>
        <taxon>Hyphomicrobiales</taxon>
        <taxon>Rhizobiaceae</taxon>
        <taxon>Rhizobium/Agrobacterium group</taxon>
        <taxon>Rhizobium</taxon>
    </lineage>
</organism>
<keyword evidence="3" id="KW-1185">Reference proteome</keyword>
<keyword evidence="1" id="KW-1133">Transmembrane helix</keyword>
<sequence>MAYVTSVSLPLQVKAKPHVRHGISGILAGTACAASFGFITLMLFSL</sequence>
<keyword evidence="1" id="KW-0472">Membrane</keyword>
<protein>
    <submittedName>
        <fullName evidence="2">Uncharacterized protein</fullName>
    </submittedName>
</protein>
<keyword evidence="1" id="KW-0812">Transmembrane</keyword>